<dbReference type="Proteomes" id="UP000199412">
    <property type="component" value="Unassembled WGS sequence"/>
</dbReference>
<organism evidence="3 4">
    <name type="scientific">Rhodospira trueperi</name>
    <dbReference type="NCBI Taxonomy" id="69960"/>
    <lineage>
        <taxon>Bacteria</taxon>
        <taxon>Pseudomonadati</taxon>
        <taxon>Pseudomonadota</taxon>
        <taxon>Alphaproteobacteria</taxon>
        <taxon>Rhodospirillales</taxon>
        <taxon>Rhodospirillaceae</taxon>
        <taxon>Rhodospira</taxon>
    </lineage>
</organism>
<dbReference type="RefSeq" id="WP_245699254.1">
    <property type="nucleotide sequence ID" value="NZ_FNAP01000013.1"/>
</dbReference>
<feature type="domain" description="ImpA N-terminal" evidence="2">
    <location>
        <begin position="12"/>
        <end position="138"/>
    </location>
</feature>
<evidence type="ECO:0000256" key="1">
    <source>
        <dbReference type="SAM" id="MobiDB-lite"/>
    </source>
</evidence>
<reference evidence="3 4" key="1">
    <citation type="submission" date="2016-10" db="EMBL/GenBank/DDBJ databases">
        <authorList>
            <person name="de Groot N.N."/>
        </authorList>
    </citation>
    <scope>NUCLEOTIDE SEQUENCE [LARGE SCALE GENOMIC DNA]</scope>
    <source>
        <strain evidence="3 4">ATCC 700224</strain>
    </source>
</reference>
<feature type="region of interest" description="Disordered" evidence="1">
    <location>
        <begin position="266"/>
        <end position="300"/>
    </location>
</feature>
<dbReference type="PANTHER" id="PTHR37951">
    <property type="entry name" value="CYTOPLASMIC PROTEIN-RELATED"/>
    <property type="match status" value="1"/>
</dbReference>
<evidence type="ECO:0000259" key="2">
    <source>
        <dbReference type="Pfam" id="PF06812"/>
    </source>
</evidence>
<dbReference type="EMBL" id="FNAP01000013">
    <property type="protein sequence ID" value="SDE83546.1"/>
    <property type="molecule type" value="Genomic_DNA"/>
</dbReference>
<accession>A0A1G7G5Y0</accession>
<gene>
    <name evidence="3" type="ORF">SAMN05421720_113102</name>
</gene>
<dbReference type="InterPro" id="IPR017740">
    <property type="entry name" value="TssA-like"/>
</dbReference>
<keyword evidence="4" id="KW-1185">Reference proteome</keyword>
<sequence length="376" mass="40136">MADRVLDIDTMLAPIEGDNPVGVNLREDTSGTSPLFTLGDLRRSAAAAERASMMDDEAAIPEQWGDILESAPGVLATQSKDLRVACWLIEAATRHHGFAGLRDGFDLVAGLVEQYWDDLYPPIEDSIEDKTDPIAGLNGVGGDGALIAPIRLLPLTEGMSGQYGLWQYEQANELQKLNDPGKIQARVDAGAISYEQFGQSVLETPASFYAALSEEVQGARDSFARLDALMTEKCGADAPPTSNISRILEEVADAVGVIMRTWNKEPAAGAEPEAEEPASAGASAGGAAAGGGGGGASGPIRDREQAFKQMLQIADFFRRTEPQSVIPRTLEDLVRRGRLPLDKLLEELIPDSDARKTFFVRAGVTPPPDEDGGSSW</sequence>
<dbReference type="InterPro" id="IPR010657">
    <property type="entry name" value="ImpA_N"/>
</dbReference>
<evidence type="ECO:0000313" key="3">
    <source>
        <dbReference type="EMBL" id="SDE83546.1"/>
    </source>
</evidence>
<protein>
    <submittedName>
        <fullName evidence="3">Type VI secretion system protein ImpA</fullName>
    </submittedName>
</protein>
<dbReference type="AlphaFoldDB" id="A0A1G7G5Y0"/>
<name>A0A1G7G5Y0_9PROT</name>
<proteinExistence type="predicted"/>
<dbReference type="Pfam" id="PF06812">
    <property type="entry name" value="ImpA_N"/>
    <property type="match status" value="1"/>
</dbReference>
<feature type="compositionally biased region" description="Low complexity" evidence="1">
    <location>
        <begin position="266"/>
        <end position="282"/>
    </location>
</feature>
<feature type="compositionally biased region" description="Gly residues" evidence="1">
    <location>
        <begin position="283"/>
        <end position="297"/>
    </location>
</feature>
<dbReference type="PANTHER" id="PTHR37951:SF1">
    <property type="entry name" value="TYPE VI SECRETION SYSTEM COMPONENT TSSA1"/>
    <property type="match status" value="1"/>
</dbReference>
<dbReference type="NCBIfam" id="TIGR03363">
    <property type="entry name" value="VI_chp_8"/>
    <property type="match status" value="1"/>
</dbReference>
<evidence type="ECO:0000313" key="4">
    <source>
        <dbReference type="Proteomes" id="UP000199412"/>
    </source>
</evidence>
<dbReference type="STRING" id="69960.SAMN05421720_113102"/>